<sequence length="373" mass="40789">MAAAATEAASFLASFVLGVLALSLVVSPSVSDAARAFFVFGDSLVDNGNNNYLVTTARADAPPYGIDYPTHQATGRFSNGINIPDIISEHIGGDPTLPYLSPMLSGIRLLNGANFASAGVGILNDTGIQFMNMIRITQQMEYFKQYQKRLEFMLGEQDASRHVKRSLVLITLGGNDFVNNYYLVPFSVRSRQFSLPDFVTYIISEYKKILMTLHQLGARRVLVTGTGPLGCVPARLAQSSIDGTCDPELQRAGTLFNSHLVQVINKLNANYGADVFVAANAFNMHMDFITNPRKYGFVTSTVACCGQGAYNGVGLCTMASNLCPRRENNVFWDAYHPTEKASRIIVSRFVAGSIDYMHPMNLSTIMELDSKLL</sequence>
<protein>
    <submittedName>
        <fullName evidence="5">GDSL esterase/lipase</fullName>
    </submittedName>
</protein>
<dbReference type="Pfam" id="PF00657">
    <property type="entry name" value="Lipase_GDSL"/>
    <property type="match status" value="1"/>
</dbReference>
<dbReference type="InterPro" id="IPR001087">
    <property type="entry name" value="GDSL"/>
</dbReference>
<dbReference type="InterPro" id="IPR035669">
    <property type="entry name" value="SGNH_plant_lipase-like"/>
</dbReference>
<reference evidence="6" key="1">
    <citation type="journal article" date="2016" name="Nature">
        <title>The genome of the seagrass Zostera marina reveals angiosperm adaptation to the sea.</title>
        <authorList>
            <person name="Olsen J.L."/>
            <person name="Rouze P."/>
            <person name="Verhelst B."/>
            <person name="Lin Y.-C."/>
            <person name="Bayer T."/>
            <person name="Collen J."/>
            <person name="Dattolo E."/>
            <person name="De Paoli E."/>
            <person name="Dittami S."/>
            <person name="Maumus F."/>
            <person name="Michel G."/>
            <person name="Kersting A."/>
            <person name="Lauritano C."/>
            <person name="Lohaus R."/>
            <person name="Toepel M."/>
            <person name="Tonon T."/>
            <person name="Vanneste K."/>
            <person name="Amirebrahimi M."/>
            <person name="Brakel J."/>
            <person name="Bostroem C."/>
            <person name="Chovatia M."/>
            <person name="Grimwood J."/>
            <person name="Jenkins J.W."/>
            <person name="Jueterbock A."/>
            <person name="Mraz A."/>
            <person name="Stam W.T."/>
            <person name="Tice H."/>
            <person name="Bornberg-Bauer E."/>
            <person name="Green P.J."/>
            <person name="Pearson G.A."/>
            <person name="Procaccini G."/>
            <person name="Duarte C.M."/>
            <person name="Schmutz J."/>
            <person name="Reusch T.B.H."/>
            <person name="Van de Peer Y."/>
        </authorList>
    </citation>
    <scope>NUCLEOTIDE SEQUENCE [LARGE SCALE GENOMIC DNA]</scope>
    <source>
        <strain evidence="6">cv. Finnish</strain>
    </source>
</reference>
<dbReference type="SUPFAM" id="SSF52266">
    <property type="entry name" value="SGNH hydrolase"/>
    <property type="match status" value="1"/>
</dbReference>
<comment type="caution">
    <text evidence="5">The sequence shown here is derived from an EMBL/GenBank/DDBJ whole genome shotgun (WGS) entry which is preliminary data.</text>
</comment>
<gene>
    <name evidence="5" type="ORF">ZOSMA_44G01120</name>
</gene>
<keyword evidence="6" id="KW-1185">Reference proteome</keyword>
<dbReference type="EMBL" id="LFYR01001330">
    <property type="protein sequence ID" value="KMZ62712.1"/>
    <property type="molecule type" value="Genomic_DNA"/>
</dbReference>
<evidence type="ECO:0000256" key="4">
    <source>
        <dbReference type="SAM" id="SignalP"/>
    </source>
</evidence>
<evidence type="ECO:0000256" key="2">
    <source>
        <dbReference type="ARBA" id="ARBA00022801"/>
    </source>
</evidence>
<keyword evidence="4" id="KW-0732">Signal</keyword>
<dbReference type="GO" id="GO:0016788">
    <property type="term" value="F:hydrolase activity, acting on ester bonds"/>
    <property type="evidence" value="ECO:0007669"/>
    <property type="project" value="InterPro"/>
</dbReference>
<dbReference type="GO" id="GO:0016042">
    <property type="term" value="P:lipid catabolic process"/>
    <property type="evidence" value="ECO:0007669"/>
    <property type="project" value="UniProtKB-KW"/>
</dbReference>
<keyword evidence="2" id="KW-0378">Hydrolase</keyword>
<dbReference type="Proteomes" id="UP000036987">
    <property type="component" value="Unassembled WGS sequence"/>
</dbReference>
<dbReference type="InterPro" id="IPR051058">
    <property type="entry name" value="GDSL_Est/Lipase"/>
</dbReference>
<evidence type="ECO:0000313" key="5">
    <source>
        <dbReference type="EMBL" id="KMZ62712.1"/>
    </source>
</evidence>
<comment type="similarity">
    <text evidence="1">Belongs to the 'GDSL' lipolytic enzyme family.</text>
</comment>
<dbReference type="AlphaFoldDB" id="A0A0K9P3B7"/>
<keyword evidence="3" id="KW-0443">Lipid metabolism</keyword>
<dbReference type="STRING" id="29655.A0A0K9P3B7"/>
<keyword evidence="3" id="KW-0442">Lipid degradation</keyword>
<evidence type="ECO:0000313" key="6">
    <source>
        <dbReference type="Proteomes" id="UP000036987"/>
    </source>
</evidence>
<feature type="chain" id="PRO_5005527595" evidence="4">
    <location>
        <begin position="22"/>
        <end position="373"/>
    </location>
</feature>
<dbReference type="PANTHER" id="PTHR45648:SF166">
    <property type="entry name" value="OS02G0617400 PROTEIN"/>
    <property type="match status" value="1"/>
</dbReference>
<proteinExistence type="inferred from homology"/>
<dbReference type="OMA" id="NGRCSAE"/>
<feature type="signal peptide" evidence="4">
    <location>
        <begin position="1"/>
        <end position="21"/>
    </location>
</feature>
<dbReference type="Gene3D" id="3.40.50.1110">
    <property type="entry name" value="SGNH hydrolase"/>
    <property type="match status" value="1"/>
</dbReference>
<dbReference type="CDD" id="cd01837">
    <property type="entry name" value="SGNH_plant_lipase_like"/>
    <property type="match status" value="1"/>
</dbReference>
<evidence type="ECO:0000256" key="1">
    <source>
        <dbReference type="ARBA" id="ARBA00008668"/>
    </source>
</evidence>
<dbReference type="OrthoDB" id="1600564at2759"/>
<dbReference type="InterPro" id="IPR036514">
    <property type="entry name" value="SGNH_hydro_sf"/>
</dbReference>
<dbReference type="PANTHER" id="PTHR45648">
    <property type="entry name" value="GDSL LIPASE/ACYLHYDROLASE FAMILY PROTEIN (AFU_ORTHOLOGUE AFUA_4G14700)"/>
    <property type="match status" value="1"/>
</dbReference>
<accession>A0A0K9P3B7</accession>
<evidence type="ECO:0000256" key="3">
    <source>
        <dbReference type="ARBA" id="ARBA00022963"/>
    </source>
</evidence>
<name>A0A0K9P3B7_ZOSMR</name>
<organism evidence="5 6">
    <name type="scientific">Zostera marina</name>
    <name type="common">Eelgrass</name>
    <dbReference type="NCBI Taxonomy" id="29655"/>
    <lineage>
        <taxon>Eukaryota</taxon>
        <taxon>Viridiplantae</taxon>
        <taxon>Streptophyta</taxon>
        <taxon>Embryophyta</taxon>
        <taxon>Tracheophyta</taxon>
        <taxon>Spermatophyta</taxon>
        <taxon>Magnoliopsida</taxon>
        <taxon>Liliopsida</taxon>
        <taxon>Zosteraceae</taxon>
        <taxon>Zostera</taxon>
    </lineage>
</organism>